<proteinExistence type="predicted"/>
<dbReference type="OrthoDB" id="128750at2759"/>
<dbReference type="EMBL" id="NCKW01007868">
    <property type="protein sequence ID" value="POM69428.1"/>
    <property type="molecule type" value="Genomic_DNA"/>
</dbReference>
<name>A0A2P4XV41_9STRA</name>
<keyword evidence="2" id="KW-1185">Reference proteome</keyword>
<dbReference type="Proteomes" id="UP000237271">
    <property type="component" value="Unassembled WGS sequence"/>
</dbReference>
<dbReference type="Gene3D" id="3.10.10.10">
    <property type="entry name" value="HIV Type 1 Reverse Transcriptase, subunit A, domain 1"/>
    <property type="match status" value="1"/>
</dbReference>
<evidence type="ECO:0000313" key="1">
    <source>
        <dbReference type="EMBL" id="POM69428.1"/>
    </source>
</evidence>
<organism evidence="1 2">
    <name type="scientific">Phytophthora palmivora</name>
    <dbReference type="NCBI Taxonomy" id="4796"/>
    <lineage>
        <taxon>Eukaryota</taxon>
        <taxon>Sar</taxon>
        <taxon>Stramenopiles</taxon>
        <taxon>Oomycota</taxon>
        <taxon>Peronosporomycetes</taxon>
        <taxon>Peronosporales</taxon>
        <taxon>Peronosporaceae</taxon>
        <taxon>Phytophthora</taxon>
    </lineage>
</organism>
<sequence>MSPDFKPVHAKPYAVPRSMQVKAKAEIQRLSNKDVLKKIYDSAMASPTLSVAKPSGSLRLQIDVRRDVPNPREILYDSLDQSIIL</sequence>
<gene>
    <name evidence="1" type="ORF">PHPALM_14276</name>
</gene>
<dbReference type="SUPFAM" id="SSF56672">
    <property type="entry name" value="DNA/RNA polymerases"/>
    <property type="match status" value="1"/>
</dbReference>
<evidence type="ECO:0000313" key="2">
    <source>
        <dbReference type="Proteomes" id="UP000237271"/>
    </source>
</evidence>
<reference evidence="1 2" key="1">
    <citation type="journal article" date="2017" name="Genome Biol. Evol.">
        <title>Phytophthora megakarya and P. palmivora, closely related causal agents of cacao black pod rot, underwent increases in genome sizes and gene numbers by different mechanisms.</title>
        <authorList>
            <person name="Ali S.S."/>
            <person name="Shao J."/>
            <person name="Lary D.J."/>
            <person name="Kronmiller B."/>
            <person name="Shen D."/>
            <person name="Strem M.D."/>
            <person name="Amoako-Attah I."/>
            <person name="Akrofi A.Y."/>
            <person name="Begoude B.A."/>
            <person name="Ten Hoopen G.M."/>
            <person name="Coulibaly K."/>
            <person name="Kebe B.I."/>
            <person name="Melnick R.L."/>
            <person name="Guiltinan M.J."/>
            <person name="Tyler B.M."/>
            <person name="Meinhardt L.W."/>
            <person name="Bailey B.A."/>
        </authorList>
    </citation>
    <scope>NUCLEOTIDE SEQUENCE [LARGE SCALE GENOMIC DNA]</scope>
    <source>
        <strain evidence="2">sbr112.9</strain>
    </source>
</reference>
<accession>A0A2P4XV41</accession>
<protein>
    <submittedName>
        <fullName evidence="1">K02A2.6-like protein</fullName>
    </submittedName>
</protein>
<dbReference type="InterPro" id="IPR043502">
    <property type="entry name" value="DNA/RNA_pol_sf"/>
</dbReference>
<comment type="caution">
    <text evidence="1">The sequence shown here is derived from an EMBL/GenBank/DDBJ whole genome shotgun (WGS) entry which is preliminary data.</text>
</comment>
<dbReference type="AlphaFoldDB" id="A0A2P4XV41"/>